<feature type="region of interest" description="Disordered" evidence="1">
    <location>
        <begin position="116"/>
        <end position="177"/>
    </location>
</feature>
<dbReference type="EMBL" id="CP001349">
    <property type="protein sequence ID" value="ACL58587.1"/>
    <property type="molecule type" value="Genomic_DNA"/>
</dbReference>
<name>B8IQ87_METNO</name>
<evidence type="ECO:0000313" key="2">
    <source>
        <dbReference type="EMBL" id="ACL58587.1"/>
    </source>
</evidence>
<dbReference type="AlphaFoldDB" id="B8IQ87"/>
<dbReference type="Proteomes" id="UP000008207">
    <property type="component" value="Chromosome"/>
</dbReference>
<protein>
    <submittedName>
        <fullName evidence="2">Uncharacterized protein</fullName>
    </submittedName>
</protein>
<proteinExistence type="predicted"/>
<keyword evidence="3" id="KW-1185">Reference proteome</keyword>
<reference evidence="2 3" key="1">
    <citation type="submission" date="2009-01" db="EMBL/GenBank/DDBJ databases">
        <title>Complete sequence of chromosome of Methylobacterium nodulans ORS 2060.</title>
        <authorList>
            <consortium name="US DOE Joint Genome Institute"/>
            <person name="Lucas S."/>
            <person name="Copeland A."/>
            <person name="Lapidus A."/>
            <person name="Glavina del Rio T."/>
            <person name="Dalin E."/>
            <person name="Tice H."/>
            <person name="Bruce D."/>
            <person name="Goodwin L."/>
            <person name="Pitluck S."/>
            <person name="Sims D."/>
            <person name="Brettin T."/>
            <person name="Detter J.C."/>
            <person name="Han C."/>
            <person name="Larimer F."/>
            <person name="Land M."/>
            <person name="Hauser L."/>
            <person name="Kyrpides N."/>
            <person name="Ivanova N."/>
            <person name="Marx C.J."/>
            <person name="Richardson P."/>
        </authorList>
    </citation>
    <scope>NUCLEOTIDE SEQUENCE [LARGE SCALE GENOMIC DNA]</scope>
    <source>
        <strain evidence="3">LMG 21967 / CNCM I-2342 / ORS 2060</strain>
    </source>
</reference>
<gene>
    <name evidence="2" type="ordered locus">Mnod_3680</name>
</gene>
<evidence type="ECO:0000256" key="1">
    <source>
        <dbReference type="SAM" id="MobiDB-lite"/>
    </source>
</evidence>
<dbReference type="STRING" id="460265.Mnod_3680"/>
<evidence type="ECO:0000313" key="3">
    <source>
        <dbReference type="Proteomes" id="UP000008207"/>
    </source>
</evidence>
<dbReference type="RefSeq" id="WP_015930243.1">
    <property type="nucleotide sequence ID" value="NC_011894.1"/>
</dbReference>
<dbReference type="KEGG" id="mno:Mnod_3680"/>
<accession>B8IQ87</accession>
<organism evidence="2 3">
    <name type="scientific">Methylobacterium nodulans (strain LMG 21967 / CNCM I-2342 / ORS 2060)</name>
    <dbReference type="NCBI Taxonomy" id="460265"/>
    <lineage>
        <taxon>Bacteria</taxon>
        <taxon>Pseudomonadati</taxon>
        <taxon>Pseudomonadota</taxon>
        <taxon>Alphaproteobacteria</taxon>
        <taxon>Hyphomicrobiales</taxon>
        <taxon>Methylobacteriaceae</taxon>
        <taxon>Methylobacterium</taxon>
    </lineage>
</organism>
<sequence length="177" mass="18649">MQQMQVTARTIGRVISADPTIDGRQVLVTVEIAGQPERLAIKAEDVFRLMALLSMAAGATTRAKGLPPGVRHVFPAESVSLRPAAEPDSIVIDVEVPGGLVLAFLLSAGQSQGLAEGIGGRSPGDGPIDPEPNGLTLDGPAELIVGPDRLPEAQRSAHRTAESRPAPRRLWGLFRSR</sequence>
<dbReference type="HOGENOM" id="CLU_1516194_0_0_5"/>